<dbReference type="Proteomes" id="UP001175271">
    <property type="component" value="Unassembled WGS sequence"/>
</dbReference>
<evidence type="ECO:0008006" key="3">
    <source>
        <dbReference type="Google" id="ProtNLM"/>
    </source>
</evidence>
<proteinExistence type="predicted"/>
<accession>A0AA39LHQ3</accession>
<evidence type="ECO:0000313" key="2">
    <source>
        <dbReference type="Proteomes" id="UP001175271"/>
    </source>
</evidence>
<dbReference type="EMBL" id="JAUCMV010000005">
    <property type="protein sequence ID" value="KAK0398116.1"/>
    <property type="molecule type" value="Genomic_DNA"/>
</dbReference>
<sequence>MTLLRSGRGLIGNAFRFCSVQAQHIQAVGSKASDSFELFKQPQIVTPAFEFQRWAANGFSQYAYRTLVEKEYSKQGFLNGSNQAIDLAAQLIRCRNWERLRAIMTKKCLERVRESVSSISDEDLENKLKFSYENGDVVHSFLHSTILTGENIFRLSENGSFMFCGTVVSFINVSGTPIAQMSASKLAAHRDKLIVANVTIARYLRPPSPWSITNINFFDYQNDL</sequence>
<name>A0AA39LHQ3_9BILA</name>
<organism evidence="1 2">
    <name type="scientific">Steinernema hermaphroditum</name>
    <dbReference type="NCBI Taxonomy" id="289476"/>
    <lineage>
        <taxon>Eukaryota</taxon>
        <taxon>Metazoa</taxon>
        <taxon>Ecdysozoa</taxon>
        <taxon>Nematoda</taxon>
        <taxon>Chromadorea</taxon>
        <taxon>Rhabditida</taxon>
        <taxon>Tylenchina</taxon>
        <taxon>Panagrolaimomorpha</taxon>
        <taxon>Strongyloidoidea</taxon>
        <taxon>Steinernematidae</taxon>
        <taxon>Steinernema</taxon>
    </lineage>
</organism>
<protein>
    <recommendedName>
        <fullName evidence="3">Tim44-like domain-containing protein</fullName>
    </recommendedName>
</protein>
<evidence type="ECO:0000313" key="1">
    <source>
        <dbReference type="EMBL" id="KAK0398116.1"/>
    </source>
</evidence>
<gene>
    <name evidence="1" type="ORF">QR680_002434</name>
</gene>
<comment type="caution">
    <text evidence="1">The sequence shown here is derived from an EMBL/GenBank/DDBJ whole genome shotgun (WGS) entry which is preliminary data.</text>
</comment>
<reference evidence="1" key="1">
    <citation type="submission" date="2023-06" db="EMBL/GenBank/DDBJ databases">
        <title>Genomic analysis of the entomopathogenic nematode Steinernema hermaphroditum.</title>
        <authorList>
            <person name="Schwarz E.M."/>
            <person name="Heppert J.K."/>
            <person name="Baniya A."/>
            <person name="Schwartz H.T."/>
            <person name="Tan C.-H."/>
            <person name="Antoshechkin I."/>
            <person name="Sternberg P.W."/>
            <person name="Goodrich-Blair H."/>
            <person name="Dillman A.R."/>
        </authorList>
    </citation>
    <scope>NUCLEOTIDE SEQUENCE</scope>
    <source>
        <strain evidence="1">PS9179</strain>
        <tissue evidence="1">Whole animal</tissue>
    </source>
</reference>
<keyword evidence="2" id="KW-1185">Reference proteome</keyword>
<dbReference type="AlphaFoldDB" id="A0AA39LHQ3"/>